<proteinExistence type="predicted"/>
<keyword evidence="2" id="KW-1185">Reference proteome</keyword>
<dbReference type="RefSeq" id="XP_013323360.1">
    <property type="nucleotide sequence ID" value="XM_013467906.1"/>
</dbReference>
<evidence type="ECO:0000313" key="2">
    <source>
        <dbReference type="Proteomes" id="UP000053958"/>
    </source>
</evidence>
<evidence type="ECO:0008006" key="3">
    <source>
        <dbReference type="Google" id="ProtNLM"/>
    </source>
</evidence>
<organism evidence="1 2">
    <name type="scientific">Rasamsonia emersonii (strain ATCC 16479 / CBS 393.64 / IMI 116815)</name>
    <dbReference type="NCBI Taxonomy" id="1408163"/>
    <lineage>
        <taxon>Eukaryota</taxon>
        <taxon>Fungi</taxon>
        <taxon>Dikarya</taxon>
        <taxon>Ascomycota</taxon>
        <taxon>Pezizomycotina</taxon>
        <taxon>Eurotiomycetes</taxon>
        <taxon>Eurotiomycetidae</taxon>
        <taxon>Eurotiales</taxon>
        <taxon>Trichocomaceae</taxon>
        <taxon>Rasamsonia</taxon>
    </lineage>
</organism>
<dbReference type="Proteomes" id="UP000053958">
    <property type="component" value="Unassembled WGS sequence"/>
</dbReference>
<gene>
    <name evidence="1" type="ORF">T310_9649</name>
</gene>
<protein>
    <recommendedName>
        <fullName evidence="3">Protein kinase domain-containing protein</fullName>
    </recommendedName>
</protein>
<comment type="caution">
    <text evidence="1">The sequence shown here is derived from an EMBL/GenBank/DDBJ whole genome shotgun (WGS) entry which is preliminary data.</text>
</comment>
<dbReference type="EMBL" id="LASV01000737">
    <property type="protein sequence ID" value="KKA16748.1"/>
    <property type="molecule type" value="Genomic_DNA"/>
</dbReference>
<evidence type="ECO:0000313" key="1">
    <source>
        <dbReference type="EMBL" id="KKA16748.1"/>
    </source>
</evidence>
<dbReference type="AlphaFoldDB" id="A0A0F4YGK6"/>
<sequence length="292" mass="32604">MGALTAQYTAPDPYTTLKLFYTGTRKWSRCCLTMELTHPLLITSSKQRYMLLRSALRPISSHFFQEEEQIGLLHVWIEVGRIVVGTASLLEGLQLRPRWHRCYSRSSHSPLPSPSHPGFLQKRCRQDVVEIPPDPARKYRLCQRMLPIQGFDVLSSLSYLTAAGFEHRSLISSNILLGLDGVIQIAALEDCHTHLLDQTQAQAMKALATITMELMQKYVKDDGVIGVDDVERWPVDSDAVGFLSATTSAGSIEELKGLTNYRVGRSKLFGSLSDNPGFGSNSAYNLGLRYLT</sequence>
<accession>A0A0F4YGK6</accession>
<reference evidence="1 2" key="1">
    <citation type="submission" date="2015-04" db="EMBL/GenBank/DDBJ databases">
        <authorList>
            <person name="Heijne W.H."/>
            <person name="Fedorova N.D."/>
            <person name="Nierman W.C."/>
            <person name="Vollebregt A.W."/>
            <person name="Zhao Z."/>
            <person name="Wu L."/>
            <person name="Kumar M."/>
            <person name="Stam H."/>
            <person name="van den Berg M.A."/>
            <person name="Pel H.J."/>
        </authorList>
    </citation>
    <scope>NUCLEOTIDE SEQUENCE [LARGE SCALE GENOMIC DNA]</scope>
    <source>
        <strain evidence="1 2">CBS 393.64</strain>
    </source>
</reference>
<dbReference type="OrthoDB" id="4226863at2759"/>
<dbReference type="GeneID" id="25321581"/>
<name>A0A0F4YGK6_RASE3</name>